<evidence type="ECO:0000256" key="1">
    <source>
        <dbReference type="ARBA" id="ARBA00004141"/>
    </source>
</evidence>
<dbReference type="GO" id="GO:0005886">
    <property type="term" value="C:plasma membrane"/>
    <property type="evidence" value="ECO:0007669"/>
    <property type="project" value="TreeGrafter"/>
</dbReference>
<keyword evidence="4 7" id="KW-1133">Transmembrane helix</keyword>
<accession>A0A5C8Z6G0</accession>
<dbReference type="OrthoDB" id="9814290at2"/>
<dbReference type="EMBL" id="VKAC01000014">
    <property type="protein sequence ID" value="TXR52506.1"/>
    <property type="molecule type" value="Genomic_DNA"/>
</dbReference>
<gene>
    <name evidence="9" type="primary">ccsB</name>
    <name evidence="9" type="ORF">FMM08_19685</name>
</gene>
<dbReference type="AlphaFoldDB" id="A0A5C8Z6G0"/>
<keyword evidence="10" id="KW-1185">Reference proteome</keyword>
<evidence type="ECO:0000256" key="4">
    <source>
        <dbReference type="ARBA" id="ARBA00022989"/>
    </source>
</evidence>
<feature type="transmembrane region" description="Helical" evidence="7">
    <location>
        <begin position="233"/>
        <end position="252"/>
    </location>
</feature>
<feature type="transmembrane region" description="Helical" evidence="7">
    <location>
        <begin position="108"/>
        <end position="128"/>
    </location>
</feature>
<evidence type="ECO:0000256" key="7">
    <source>
        <dbReference type="SAM" id="Phobius"/>
    </source>
</evidence>
<dbReference type="GO" id="GO:0020037">
    <property type="term" value="F:heme binding"/>
    <property type="evidence" value="ECO:0007669"/>
    <property type="project" value="InterPro"/>
</dbReference>
<feature type="transmembrane region" description="Helical" evidence="7">
    <location>
        <begin position="267"/>
        <end position="286"/>
    </location>
</feature>
<feature type="transmembrane region" description="Helical" evidence="7">
    <location>
        <begin position="75"/>
        <end position="96"/>
    </location>
</feature>
<comment type="subcellular location">
    <subcellularLocation>
        <location evidence="1">Membrane</location>
        <topology evidence="1">Multi-pass membrane protein</topology>
    </subcellularLocation>
</comment>
<protein>
    <submittedName>
        <fullName evidence="9">C-type cytochrome biogenesis protein CcsB</fullName>
    </submittedName>
</protein>
<dbReference type="Proteomes" id="UP000321234">
    <property type="component" value="Unassembled WGS sequence"/>
</dbReference>
<feature type="region of interest" description="Disordered" evidence="6">
    <location>
        <begin position="24"/>
        <end position="43"/>
    </location>
</feature>
<evidence type="ECO:0000256" key="2">
    <source>
        <dbReference type="ARBA" id="ARBA00022692"/>
    </source>
</evidence>
<organism evidence="9 10">
    <name type="scientific">Quadrisphaera setariae</name>
    <dbReference type="NCBI Taxonomy" id="2593304"/>
    <lineage>
        <taxon>Bacteria</taxon>
        <taxon>Bacillati</taxon>
        <taxon>Actinomycetota</taxon>
        <taxon>Actinomycetes</taxon>
        <taxon>Kineosporiales</taxon>
        <taxon>Kineosporiaceae</taxon>
        <taxon>Quadrisphaera</taxon>
    </lineage>
</organism>
<proteinExistence type="predicted"/>
<reference evidence="9 10" key="1">
    <citation type="submission" date="2019-07" db="EMBL/GenBank/DDBJ databases">
        <title>Quadrisphaera sp. strain DD2A genome sequencing and assembly.</title>
        <authorList>
            <person name="Kim I."/>
        </authorList>
    </citation>
    <scope>NUCLEOTIDE SEQUENCE [LARGE SCALE GENOMIC DNA]</scope>
    <source>
        <strain evidence="9 10">DD2A</strain>
    </source>
</reference>
<evidence type="ECO:0000256" key="3">
    <source>
        <dbReference type="ARBA" id="ARBA00022748"/>
    </source>
</evidence>
<feature type="transmembrane region" description="Helical" evidence="7">
    <location>
        <begin position="293"/>
        <end position="311"/>
    </location>
</feature>
<dbReference type="Pfam" id="PF01578">
    <property type="entry name" value="Cytochrom_C_asm"/>
    <property type="match status" value="1"/>
</dbReference>
<feature type="domain" description="Cytochrome c assembly protein" evidence="8">
    <location>
        <begin position="106"/>
        <end position="316"/>
    </location>
</feature>
<keyword evidence="5 7" id="KW-0472">Membrane</keyword>
<evidence type="ECO:0000256" key="5">
    <source>
        <dbReference type="ARBA" id="ARBA00023136"/>
    </source>
</evidence>
<dbReference type="InterPro" id="IPR017562">
    <property type="entry name" value="Cyt_c_biogenesis_CcsA"/>
</dbReference>
<dbReference type="PANTHER" id="PTHR30071">
    <property type="entry name" value="HEME EXPORTER PROTEIN C"/>
    <property type="match status" value="1"/>
</dbReference>
<dbReference type="RefSeq" id="WP_139713935.1">
    <property type="nucleotide sequence ID" value="NZ_VKAC01000014.1"/>
</dbReference>
<keyword evidence="2 7" id="KW-0812">Transmembrane</keyword>
<sequence length="325" mass="34815">MAVYTLALGASAMDLAGLGERATARNRRKQQGRQALQAASRQPAVVGAGAAGPVVRTSATQEPVPLAEDGAPRKAAGIATSLTVLALLLHLGGVVTRGLSAHRAPWGNMYEFSVTGTSVVVLVYLLVLTRRDVRWLSTFVLAPVLLSLGLAVAVLYTDSAPLVPALQSYWLIIHVSVAFVSSALFVLAFSTTVLQLVQERREAQRAAGATPGAGRFMEALPSAADLEKLSYRLIAISFPLWAFTLVAGAIWAEVAWGRYWNWDPKEVWTFIIWVVYAAYLHARATGGWNGRRAAYLSMAGFACLMINYGVVNTVFPGNHSYAGIG</sequence>
<comment type="caution">
    <text evidence="9">The sequence shown here is derived from an EMBL/GenBank/DDBJ whole genome shotgun (WGS) entry which is preliminary data.</text>
</comment>
<dbReference type="NCBIfam" id="TIGR03144">
    <property type="entry name" value="cytochr_II_ccsB"/>
    <property type="match status" value="1"/>
</dbReference>
<name>A0A5C8Z6G0_9ACTN</name>
<evidence type="ECO:0000313" key="9">
    <source>
        <dbReference type="EMBL" id="TXR52506.1"/>
    </source>
</evidence>
<feature type="transmembrane region" description="Helical" evidence="7">
    <location>
        <begin position="135"/>
        <end position="157"/>
    </location>
</feature>
<dbReference type="GO" id="GO:0017004">
    <property type="term" value="P:cytochrome complex assembly"/>
    <property type="evidence" value="ECO:0007669"/>
    <property type="project" value="UniProtKB-KW"/>
</dbReference>
<dbReference type="PANTHER" id="PTHR30071:SF1">
    <property type="entry name" value="CYTOCHROME B_B6 PROTEIN-RELATED"/>
    <property type="match status" value="1"/>
</dbReference>
<dbReference type="InterPro" id="IPR045062">
    <property type="entry name" value="Cyt_c_biogenesis_CcsA/CcmC"/>
</dbReference>
<evidence type="ECO:0000256" key="6">
    <source>
        <dbReference type="SAM" id="MobiDB-lite"/>
    </source>
</evidence>
<evidence type="ECO:0000259" key="8">
    <source>
        <dbReference type="Pfam" id="PF01578"/>
    </source>
</evidence>
<feature type="transmembrane region" description="Helical" evidence="7">
    <location>
        <begin position="169"/>
        <end position="197"/>
    </location>
</feature>
<keyword evidence="3" id="KW-0201">Cytochrome c-type biogenesis</keyword>
<evidence type="ECO:0000313" key="10">
    <source>
        <dbReference type="Proteomes" id="UP000321234"/>
    </source>
</evidence>
<dbReference type="InterPro" id="IPR002541">
    <property type="entry name" value="Cyt_c_assembly"/>
</dbReference>